<accession>A0A175YJZ6</accession>
<reference evidence="1" key="1">
    <citation type="journal article" date="2016" name="Nat. Genet.">
        <title>A high-quality carrot genome assembly provides new insights into carotenoid accumulation and asterid genome evolution.</title>
        <authorList>
            <person name="Iorizzo M."/>
            <person name="Ellison S."/>
            <person name="Senalik D."/>
            <person name="Zeng P."/>
            <person name="Satapoomin P."/>
            <person name="Huang J."/>
            <person name="Bowman M."/>
            <person name="Iovene M."/>
            <person name="Sanseverino W."/>
            <person name="Cavagnaro P."/>
            <person name="Yildiz M."/>
            <person name="Macko-Podgorni A."/>
            <person name="Moranska E."/>
            <person name="Grzebelus E."/>
            <person name="Grzebelus D."/>
            <person name="Ashrafi H."/>
            <person name="Zheng Z."/>
            <person name="Cheng S."/>
            <person name="Spooner D."/>
            <person name="Van Deynze A."/>
            <person name="Simon P."/>
        </authorList>
    </citation>
    <scope>NUCLEOTIDE SEQUENCE</scope>
    <source>
        <tissue evidence="1">Leaf</tissue>
    </source>
</reference>
<proteinExistence type="predicted"/>
<dbReference type="Gramene" id="KZM84046">
    <property type="protein sequence ID" value="KZM84046"/>
    <property type="gene ID" value="DCAR_028532"/>
</dbReference>
<protein>
    <submittedName>
        <fullName evidence="1">Uncharacterized protein</fullName>
    </submittedName>
</protein>
<gene>
    <name evidence="1" type="ORF">DCAR_0830800</name>
</gene>
<organism evidence="1 2">
    <name type="scientific">Daucus carota subsp. sativus</name>
    <name type="common">Carrot</name>
    <dbReference type="NCBI Taxonomy" id="79200"/>
    <lineage>
        <taxon>Eukaryota</taxon>
        <taxon>Viridiplantae</taxon>
        <taxon>Streptophyta</taxon>
        <taxon>Embryophyta</taxon>
        <taxon>Tracheophyta</taxon>
        <taxon>Spermatophyta</taxon>
        <taxon>Magnoliopsida</taxon>
        <taxon>eudicotyledons</taxon>
        <taxon>Gunneridae</taxon>
        <taxon>Pentapetalae</taxon>
        <taxon>asterids</taxon>
        <taxon>campanulids</taxon>
        <taxon>Apiales</taxon>
        <taxon>Apiaceae</taxon>
        <taxon>Apioideae</taxon>
        <taxon>Scandiceae</taxon>
        <taxon>Daucinae</taxon>
        <taxon>Daucus</taxon>
        <taxon>Daucus sect. Daucus</taxon>
    </lineage>
</organism>
<sequence>MKKQLFLKNLETIFLALASEIKNLTMISCPSASMSGWESSGLSYVQGFDAAPINKRNEGCKNCMFQVFSEDCPQTGLFLSTGLLALL</sequence>
<reference evidence="1" key="2">
    <citation type="submission" date="2022-03" db="EMBL/GenBank/DDBJ databases">
        <title>Draft title - Genomic analysis of global carrot germplasm unveils the trajectory of domestication and the origin of high carotenoid orange carrot.</title>
        <authorList>
            <person name="Iorizzo M."/>
            <person name="Ellison S."/>
            <person name="Senalik D."/>
            <person name="Macko-Podgorni A."/>
            <person name="Grzebelus D."/>
            <person name="Bostan H."/>
            <person name="Rolling W."/>
            <person name="Curaba J."/>
            <person name="Simon P."/>
        </authorList>
    </citation>
    <scope>NUCLEOTIDE SEQUENCE</scope>
    <source>
        <tissue evidence="1">Leaf</tissue>
    </source>
</reference>
<dbReference type="AlphaFoldDB" id="A0A175YJZ6"/>
<evidence type="ECO:0000313" key="1">
    <source>
        <dbReference type="EMBL" id="WOH11319.1"/>
    </source>
</evidence>
<dbReference type="Proteomes" id="UP000077755">
    <property type="component" value="Chromosome 8"/>
</dbReference>
<keyword evidence="2" id="KW-1185">Reference proteome</keyword>
<dbReference type="EMBL" id="CP093350">
    <property type="protein sequence ID" value="WOH11319.1"/>
    <property type="molecule type" value="Genomic_DNA"/>
</dbReference>
<evidence type="ECO:0000313" key="2">
    <source>
        <dbReference type="Proteomes" id="UP000077755"/>
    </source>
</evidence>
<name>A0A175YJZ6_DAUCS</name>